<keyword evidence="2" id="KW-0333">Golgi apparatus</keyword>
<feature type="coiled-coil region" evidence="4">
    <location>
        <begin position="200"/>
        <end position="468"/>
    </location>
</feature>
<dbReference type="GO" id="GO:0005794">
    <property type="term" value="C:Golgi apparatus"/>
    <property type="evidence" value="ECO:0007669"/>
    <property type="project" value="UniProtKB-SubCell"/>
</dbReference>
<dbReference type="GO" id="GO:0006888">
    <property type="term" value="P:endoplasmic reticulum to Golgi vesicle-mediated transport"/>
    <property type="evidence" value="ECO:0007669"/>
    <property type="project" value="TreeGrafter"/>
</dbReference>
<sequence>MFASSRSLVLLLRWLSVAFGAPTALQYSLFSPSNILFYTFRYSSASNSGNRSETSATYRVVFFININDEEAPKQKNETPKTTAHDSPNKGNVDKDVATMIPKGIANFFQQIATIPEGKYTRGEKETQTDATLINTNDYVIQRLTEQNAQLNSEINSLRRMVRDLESQVALSQDENANLSTGLEALDIQHQEAIERILTVRDESQRQLEHISEELRLRNEEFTEIVEQNNLLKKEVENLNRELLECEALAQENARLRERISAAAVTELPPIEENSALEEHVRTLESEVIALRESRDNLERETNTLLSQVRQRDAQLRQLDARIEEIVNEKEIKEREMTQIVFECNSLRQELKSALEKVDNFENMLIPLQEENKALKAEFDIAKSDLFSARDSLEAAKREANLSKDESETLKSELESLKEELGGEEAKAAQDNKELFEVRKKYKAASYEVEALQVKLLNVEDEYNKSKIKYETDKSLFESERQVLQKELDVLRDVSREYGIQKDIFREKELELKRQLEQSEVELCSVKCLLDEEKEQTGKEIEGLKELIKQSKRENEVLRSKLDSYNENDFKLQRCLNELENLQKENIKLMESFEETNHKNKALLNETSNRELELSKLKEKFDAFENNEIHYKEVISELQRSLKITEQELKKRNDQIILLSASNEKIPQFDKTTEVEDEDKLDLIQEKEKLTSEVVSLSESNKILVKEIENLTDQINLLKVEKDGLEKKANILSHQNEGLADGISQSIEKEKERYLNEIECVSTENEVLHKKLEELKQKCDTYENENLSLNKKLVCSEQEMEKFHENLKQFGGSFEGIEKLSSEITQLSLQVDHFKDELKDAYEEKVRISGELSAVLLERDQLVNQVQLLCKELDNMVKLKEEIVTLNHNLQVKSSEVISIDGELKRLQAALSNQLVNNEVLHKENTTLKERCDSIFVEMQNKMSYIEEVEKIKNKEVDGLNQEIENLKTQLEFASQLLQDVERQEGEGQPSGESNSQKTSPELQEELTRLSAALLKEQTDCKLIKNQLEDTKEKLEKAENQLKTLKNHLVNVEDSYISELSAAEEKLKETQAMLQAAEERARTSSTAYTSASIRSNQQVEALREQVRLLTEHKEKLEAEVSNAEDAVMKQSATVTRLQAVLHQFQRDKQQDIEFETERIRRDLELSKKITEERIQEIKKLQEQLNEAKMGLVAGQRLSEELAKQQELVAQSKAQVAELTEKLKAKEEKVNDLSGDSKVDRQLVKNLIVGYVTSPADLKSQVLGVLGQVLSLSKEERQKVGLEPGGRQQSLSEAFIRFLQAESQPRPEVILPLSLPSEPPSSRKSSLLTQEVPVLPHFPVGRNPGSILKDVLQERRPE</sequence>
<dbReference type="PANTHER" id="PTHR18921">
    <property type="entry name" value="MYOSIN HEAVY CHAIN - RELATED"/>
    <property type="match status" value="1"/>
</dbReference>
<dbReference type="PROSITE" id="PS50913">
    <property type="entry name" value="GRIP"/>
    <property type="match status" value="1"/>
</dbReference>
<feature type="region of interest" description="Disordered" evidence="5">
    <location>
        <begin position="71"/>
        <end position="92"/>
    </location>
</feature>
<dbReference type="OrthoDB" id="425925at2759"/>
<evidence type="ECO:0000256" key="5">
    <source>
        <dbReference type="SAM" id="MobiDB-lite"/>
    </source>
</evidence>
<accession>A0A9P0H6B9</accession>
<evidence type="ECO:0000256" key="4">
    <source>
        <dbReference type="SAM" id="Coils"/>
    </source>
</evidence>
<dbReference type="Gene3D" id="1.20.120.330">
    <property type="entry name" value="Nucleotidyltransferases domain 2"/>
    <property type="match status" value="1"/>
</dbReference>
<feature type="coiled-coil region" evidence="4">
    <location>
        <begin position="140"/>
        <end position="174"/>
    </location>
</feature>
<protein>
    <recommendedName>
        <fullName evidence="7">GRIP domain-containing protein</fullName>
    </recommendedName>
</protein>
<gene>
    <name evidence="8" type="ORF">NEZAVI_LOCUS6277</name>
</gene>
<feature type="region of interest" description="Disordered" evidence="5">
    <location>
        <begin position="980"/>
        <end position="1004"/>
    </location>
</feature>
<feature type="coiled-coil region" evidence="4">
    <location>
        <begin position="693"/>
        <end position="843"/>
    </location>
</feature>
<dbReference type="Proteomes" id="UP001152798">
    <property type="component" value="Chromosome 3"/>
</dbReference>
<evidence type="ECO:0000259" key="7">
    <source>
        <dbReference type="PROSITE" id="PS50913"/>
    </source>
</evidence>
<feature type="signal peptide" evidence="6">
    <location>
        <begin position="1"/>
        <end position="20"/>
    </location>
</feature>
<dbReference type="EMBL" id="OV725079">
    <property type="protein sequence ID" value="CAH1396156.1"/>
    <property type="molecule type" value="Genomic_DNA"/>
</dbReference>
<feature type="chain" id="PRO_5040479381" description="GRIP domain-containing protein" evidence="6">
    <location>
        <begin position="21"/>
        <end position="1356"/>
    </location>
</feature>
<evidence type="ECO:0000256" key="2">
    <source>
        <dbReference type="ARBA" id="ARBA00023034"/>
    </source>
</evidence>
<keyword evidence="9" id="KW-1185">Reference proteome</keyword>
<name>A0A9P0H6B9_NEZVI</name>
<feature type="coiled-coil region" evidence="4">
    <location>
        <begin position="1013"/>
        <end position="1132"/>
    </location>
</feature>
<feature type="compositionally biased region" description="Polar residues" evidence="5">
    <location>
        <begin position="990"/>
        <end position="1001"/>
    </location>
</feature>
<dbReference type="GO" id="GO:0031267">
    <property type="term" value="F:small GTPase binding"/>
    <property type="evidence" value="ECO:0007669"/>
    <property type="project" value="TreeGrafter"/>
</dbReference>
<evidence type="ECO:0000313" key="8">
    <source>
        <dbReference type="EMBL" id="CAH1396156.1"/>
    </source>
</evidence>
<comment type="subcellular location">
    <subcellularLocation>
        <location evidence="1">Golgi apparatus</location>
    </subcellularLocation>
</comment>
<dbReference type="GO" id="GO:0007030">
    <property type="term" value="P:Golgi organization"/>
    <property type="evidence" value="ECO:0007669"/>
    <property type="project" value="TreeGrafter"/>
</dbReference>
<feature type="coiled-coil region" evidence="4">
    <location>
        <begin position="501"/>
        <end position="654"/>
    </location>
</feature>
<organism evidence="8 9">
    <name type="scientific">Nezara viridula</name>
    <name type="common">Southern green stink bug</name>
    <name type="synonym">Cimex viridulus</name>
    <dbReference type="NCBI Taxonomy" id="85310"/>
    <lineage>
        <taxon>Eukaryota</taxon>
        <taxon>Metazoa</taxon>
        <taxon>Ecdysozoa</taxon>
        <taxon>Arthropoda</taxon>
        <taxon>Hexapoda</taxon>
        <taxon>Insecta</taxon>
        <taxon>Pterygota</taxon>
        <taxon>Neoptera</taxon>
        <taxon>Paraneoptera</taxon>
        <taxon>Hemiptera</taxon>
        <taxon>Heteroptera</taxon>
        <taxon>Panheteroptera</taxon>
        <taxon>Pentatomomorpha</taxon>
        <taxon>Pentatomoidea</taxon>
        <taxon>Pentatomidae</taxon>
        <taxon>Pentatominae</taxon>
        <taxon>Nezara</taxon>
    </lineage>
</organism>
<evidence type="ECO:0000313" key="9">
    <source>
        <dbReference type="Proteomes" id="UP001152798"/>
    </source>
</evidence>
<reference evidence="8" key="1">
    <citation type="submission" date="2022-01" db="EMBL/GenBank/DDBJ databases">
        <authorList>
            <person name="King R."/>
        </authorList>
    </citation>
    <scope>NUCLEOTIDE SEQUENCE</scope>
</reference>
<evidence type="ECO:0000256" key="3">
    <source>
        <dbReference type="ARBA" id="ARBA00023054"/>
    </source>
</evidence>
<feature type="domain" description="GRIP" evidence="7">
    <location>
        <begin position="1232"/>
        <end position="1281"/>
    </location>
</feature>
<evidence type="ECO:0000256" key="6">
    <source>
        <dbReference type="SAM" id="SignalP"/>
    </source>
</evidence>
<feature type="coiled-coil region" evidence="4">
    <location>
        <begin position="1159"/>
        <end position="1234"/>
    </location>
</feature>
<keyword evidence="6" id="KW-0732">Signal</keyword>
<dbReference type="PANTHER" id="PTHR18921:SF2">
    <property type="entry name" value="THYROID RECEPTOR-INTERACTING PROTEIN 11"/>
    <property type="match status" value="1"/>
</dbReference>
<proteinExistence type="predicted"/>
<evidence type="ECO:0000256" key="1">
    <source>
        <dbReference type="ARBA" id="ARBA00004555"/>
    </source>
</evidence>
<keyword evidence="3 4" id="KW-0175">Coiled coil</keyword>
<dbReference type="InterPro" id="IPR000237">
    <property type="entry name" value="GRIP_dom"/>
</dbReference>